<evidence type="ECO:0000256" key="2">
    <source>
        <dbReference type="SAM" id="MobiDB-lite"/>
    </source>
</evidence>
<dbReference type="InterPro" id="IPR002048">
    <property type="entry name" value="EF_hand_dom"/>
</dbReference>
<dbReference type="Proteomes" id="UP000694564">
    <property type="component" value="Chromosome 2"/>
</dbReference>
<dbReference type="SUPFAM" id="SSF47473">
    <property type="entry name" value="EF-hand"/>
    <property type="match status" value="1"/>
</dbReference>
<evidence type="ECO:0000259" key="3">
    <source>
        <dbReference type="PROSITE" id="PS50222"/>
    </source>
</evidence>
<reference evidence="4" key="2">
    <citation type="submission" date="2025-09" db="UniProtKB">
        <authorList>
            <consortium name="Ensembl"/>
        </authorList>
    </citation>
    <scope>IDENTIFICATION</scope>
</reference>
<evidence type="ECO:0000313" key="4">
    <source>
        <dbReference type="Ensembl" id="ENSSVLP00005002937.1"/>
    </source>
</evidence>
<dbReference type="Ensembl" id="ENSSVLT00005003207.1">
    <property type="protein sequence ID" value="ENSSVLP00005002937.1"/>
    <property type="gene ID" value="ENSSVLG00005002338.1"/>
</dbReference>
<dbReference type="PROSITE" id="PS50222">
    <property type="entry name" value="EF_HAND_2"/>
    <property type="match status" value="1"/>
</dbReference>
<name>A0A8D2CL62_SCIVU</name>
<dbReference type="PANTHER" id="PTHR44324:SF6">
    <property type="entry name" value="EF-HAND CALCIUM BINDING DOMAIN 8"/>
    <property type="match status" value="1"/>
</dbReference>
<protein>
    <recommendedName>
        <fullName evidence="3">EF-hand domain-containing protein</fullName>
    </recommendedName>
</protein>
<evidence type="ECO:0000256" key="1">
    <source>
        <dbReference type="ARBA" id="ARBA00022737"/>
    </source>
</evidence>
<keyword evidence="1" id="KW-0677">Repeat</keyword>
<dbReference type="GO" id="GO:0005509">
    <property type="term" value="F:calcium ion binding"/>
    <property type="evidence" value="ECO:0007669"/>
    <property type="project" value="InterPro"/>
</dbReference>
<keyword evidence="5" id="KW-1185">Reference proteome</keyword>
<evidence type="ECO:0000313" key="5">
    <source>
        <dbReference type="Proteomes" id="UP000694564"/>
    </source>
</evidence>
<proteinExistence type="predicted"/>
<feature type="domain" description="EF-hand" evidence="3">
    <location>
        <begin position="87"/>
        <end position="122"/>
    </location>
</feature>
<feature type="compositionally biased region" description="Acidic residues" evidence="2">
    <location>
        <begin position="1"/>
        <end position="10"/>
    </location>
</feature>
<reference evidence="4" key="1">
    <citation type="submission" date="2025-08" db="UniProtKB">
        <authorList>
            <consortium name="Ensembl"/>
        </authorList>
    </citation>
    <scope>IDENTIFICATION</scope>
</reference>
<dbReference type="InterPro" id="IPR011992">
    <property type="entry name" value="EF-hand-dom_pair"/>
</dbReference>
<sequence>QSSEDFEESPQPEKPPGPGESQVKEAPTAKVPSVTFGQMPDIQPRTPLFSELRLTKLEKAFEENMDSNGALDLGAFTTTMKKVLNNVSDEMLEALFLKVDSDCNGFVTWDKYVDYMMREFHGLEEMRKSQYRLLFQLPMKIVPL</sequence>
<accession>A0A8D2CL62</accession>
<dbReference type="Gene3D" id="1.10.238.10">
    <property type="entry name" value="EF-hand"/>
    <property type="match status" value="1"/>
</dbReference>
<feature type="region of interest" description="Disordered" evidence="2">
    <location>
        <begin position="1"/>
        <end position="43"/>
    </location>
</feature>
<dbReference type="PANTHER" id="PTHR44324">
    <property type="entry name" value="WD40 REPEAT DOMAIN 95"/>
    <property type="match status" value="1"/>
</dbReference>
<organism evidence="4 5">
    <name type="scientific">Sciurus vulgaris</name>
    <name type="common">Eurasian red squirrel</name>
    <dbReference type="NCBI Taxonomy" id="55149"/>
    <lineage>
        <taxon>Eukaryota</taxon>
        <taxon>Metazoa</taxon>
        <taxon>Chordata</taxon>
        <taxon>Craniata</taxon>
        <taxon>Vertebrata</taxon>
        <taxon>Euteleostomi</taxon>
        <taxon>Mammalia</taxon>
        <taxon>Eutheria</taxon>
        <taxon>Euarchontoglires</taxon>
        <taxon>Glires</taxon>
        <taxon>Rodentia</taxon>
        <taxon>Sciuromorpha</taxon>
        <taxon>Sciuridae</taxon>
        <taxon>Sciurinae</taxon>
        <taxon>Sciurini</taxon>
        <taxon>Sciurus</taxon>
    </lineage>
</organism>
<dbReference type="AlphaFoldDB" id="A0A8D2CL62"/>
<dbReference type="GeneTree" id="ENSGT00930000151259"/>
<dbReference type="InterPro" id="IPR051242">
    <property type="entry name" value="WD-EF-hand_domain"/>
</dbReference>